<organism evidence="1 2">
    <name type="scientific">Bauhinia variegata</name>
    <name type="common">Purple orchid tree</name>
    <name type="synonym">Phanera variegata</name>
    <dbReference type="NCBI Taxonomy" id="167791"/>
    <lineage>
        <taxon>Eukaryota</taxon>
        <taxon>Viridiplantae</taxon>
        <taxon>Streptophyta</taxon>
        <taxon>Embryophyta</taxon>
        <taxon>Tracheophyta</taxon>
        <taxon>Spermatophyta</taxon>
        <taxon>Magnoliopsida</taxon>
        <taxon>eudicotyledons</taxon>
        <taxon>Gunneridae</taxon>
        <taxon>Pentapetalae</taxon>
        <taxon>rosids</taxon>
        <taxon>fabids</taxon>
        <taxon>Fabales</taxon>
        <taxon>Fabaceae</taxon>
        <taxon>Cercidoideae</taxon>
        <taxon>Cercideae</taxon>
        <taxon>Bauhiniinae</taxon>
        <taxon>Bauhinia</taxon>
    </lineage>
</organism>
<accession>A0ACB9NK88</accession>
<evidence type="ECO:0000313" key="2">
    <source>
        <dbReference type="Proteomes" id="UP000828941"/>
    </source>
</evidence>
<reference evidence="1 2" key="1">
    <citation type="journal article" date="2022" name="DNA Res.">
        <title>Chromosomal-level genome assembly of the orchid tree Bauhinia variegata (Leguminosae; Cercidoideae) supports the allotetraploid origin hypothesis of Bauhinia.</title>
        <authorList>
            <person name="Zhong Y."/>
            <person name="Chen Y."/>
            <person name="Zheng D."/>
            <person name="Pang J."/>
            <person name="Liu Y."/>
            <person name="Luo S."/>
            <person name="Meng S."/>
            <person name="Qian L."/>
            <person name="Wei D."/>
            <person name="Dai S."/>
            <person name="Zhou R."/>
        </authorList>
    </citation>
    <scope>NUCLEOTIDE SEQUENCE [LARGE SCALE GENOMIC DNA]</scope>
    <source>
        <strain evidence="1">BV-YZ2020</strain>
    </source>
</reference>
<comment type="caution">
    <text evidence="1">The sequence shown here is derived from an EMBL/GenBank/DDBJ whole genome shotgun (WGS) entry which is preliminary data.</text>
</comment>
<sequence length="176" mass="19105">MFGRIRALPSSPDDTELPPSKILNDASFSIYEATLMKLKLGAQRDINVTSKEVDKIINDAAITLPCDEVTNLEANSSAASTSSSQAIPIISPGDEMTMMIDTDCSSTSLSPSSASRFSMGNQEQPRHKNVSILNLFSKYKDSKLSQSGSASVSSNYSDSYCRSKTESFRSPPVREF</sequence>
<proteinExistence type="predicted"/>
<dbReference type="EMBL" id="CM039431">
    <property type="protein sequence ID" value="KAI4336279.1"/>
    <property type="molecule type" value="Genomic_DNA"/>
</dbReference>
<protein>
    <submittedName>
        <fullName evidence="1">Uncharacterized protein</fullName>
    </submittedName>
</protein>
<keyword evidence="2" id="KW-1185">Reference proteome</keyword>
<name>A0ACB9NK88_BAUVA</name>
<dbReference type="Proteomes" id="UP000828941">
    <property type="component" value="Chromosome 6"/>
</dbReference>
<evidence type="ECO:0000313" key="1">
    <source>
        <dbReference type="EMBL" id="KAI4336279.1"/>
    </source>
</evidence>
<gene>
    <name evidence="1" type="ORF">L6164_014823</name>
</gene>